<feature type="domain" description="N-acetyltransferase" evidence="1">
    <location>
        <begin position="29"/>
        <end position="174"/>
    </location>
</feature>
<keyword evidence="3" id="KW-1185">Reference proteome</keyword>
<sequence>MLILKQPTMAYATQIEQYRQEFIANNDSIDGSSFLEQMPSIEQWLKLLALFRSEETVPADYAPAETWLVIRQEDDCLVGMSNLRFELNNAYLQQFGGHIGYSVRPSERKKGYGKMILHQTLQQAKLQEITKVLVTCNDNNIGSAKIIEENQGILEKKVVDTSDQLVVRRYWITL</sequence>
<name>S0NIR7_9ENTE</name>
<reference evidence="2 3" key="1">
    <citation type="submission" date="2013-03" db="EMBL/GenBank/DDBJ databases">
        <title>The Genome Sequence of Enterococcus saccharolyticus ATCC_43076 (Illumina only assembly).</title>
        <authorList>
            <consortium name="The Broad Institute Genomics Platform"/>
            <consortium name="The Broad Institute Genome Sequencing Center for Infectious Disease"/>
            <person name="Earl A."/>
            <person name="Russ C."/>
            <person name="Gilmore M."/>
            <person name="Surin D."/>
            <person name="Walker B."/>
            <person name="Young S."/>
            <person name="Zeng Q."/>
            <person name="Gargeya S."/>
            <person name="Fitzgerald M."/>
            <person name="Haas B."/>
            <person name="Abouelleil A."/>
            <person name="Allen A.W."/>
            <person name="Alvarado L."/>
            <person name="Arachchi H.M."/>
            <person name="Berlin A.M."/>
            <person name="Chapman S.B."/>
            <person name="Gainer-Dewar J."/>
            <person name="Goldberg J."/>
            <person name="Griggs A."/>
            <person name="Gujja S."/>
            <person name="Hansen M."/>
            <person name="Howarth C."/>
            <person name="Imamovic A."/>
            <person name="Ireland A."/>
            <person name="Larimer J."/>
            <person name="McCowan C."/>
            <person name="Murphy C."/>
            <person name="Pearson M."/>
            <person name="Poon T.W."/>
            <person name="Priest M."/>
            <person name="Roberts A."/>
            <person name="Saif S."/>
            <person name="Shea T."/>
            <person name="Sisk P."/>
            <person name="Sykes S."/>
            <person name="Wortman J."/>
            <person name="Nusbaum C."/>
            <person name="Birren B."/>
        </authorList>
    </citation>
    <scope>NUCLEOTIDE SEQUENCE [LARGE SCALE GENOMIC DNA]</scope>
    <source>
        <strain evidence="2 3">ATCC 43076</strain>
    </source>
</reference>
<evidence type="ECO:0000259" key="1">
    <source>
        <dbReference type="PROSITE" id="PS51186"/>
    </source>
</evidence>
<proteinExistence type="predicted"/>
<dbReference type="eggNOG" id="COG3981">
    <property type="taxonomic scope" value="Bacteria"/>
</dbReference>
<gene>
    <name evidence="2" type="ORF">OMQ_01533</name>
</gene>
<dbReference type="HOGENOM" id="CLU_113231_1_0_9"/>
<dbReference type="PANTHER" id="PTHR39173">
    <property type="entry name" value="ACETYLTRANSFERASE"/>
    <property type="match status" value="1"/>
</dbReference>
<dbReference type="GO" id="GO:0016747">
    <property type="term" value="F:acyltransferase activity, transferring groups other than amino-acyl groups"/>
    <property type="evidence" value="ECO:0007669"/>
    <property type="project" value="InterPro"/>
</dbReference>
<dbReference type="InterPro" id="IPR016181">
    <property type="entry name" value="Acyl_CoA_acyltransferase"/>
</dbReference>
<dbReference type="EMBL" id="AHYT01000005">
    <property type="protein sequence ID" value="EOT29011.1"/>
    <property type="molecule type" value="Genomic_DNA"/>
</dbReference>
<dbReference type="OrthoDB" id="9797989at2"/>
<dbReference type="PATRIC" id="fig|1139996.3.peg.1518"/>
<dbReference type="STRING" id="41997.RV16_GL001783"/>
<dbReference type="InterPro" id="IPR000182">
    <property type="entry name" value="GNAT_dom"/>
</dbReference>
<dbReference type="AlphaFoldDB" id="S0NIR7"/>
<dbReference type="Proteomes" id="UP000014136">
    <property type="component" value="Unassembled WGS sequence"/>
</dbReference>
<protein>
    <recommendedName>
        <fullName evidence="1">N-acetyltransferase domain-containing protein</fullName>
    </recommendedName>
</protein>
<dbReference type="Gene3D" id="3.40.630.30">
    <property type="match status" value="1"/>
</dbReference>
<dbReference type="SUPFAM" id="SSF55729">
    <property type="entry name" value="Acyl-CoA N-acyltransferases (Nat)"/>
    <property type="match status" value="1"/>
</dbReference>
<comment type="caution">
    <text evidence="2">The sequence shown here is derived from an EMBL/GenBank/DDBJ whole genome shotgun (WGS) entry which is preliminary data.</text>
</comment>
<dbReference type="RefSeq" id="WP_016175328.1">
    <property type="nucleotide sequence ID" value="NZ_KE136389.1"/>
</dbReference>
<accession>S0NIR7</accession>
<dbReference type="CDD" id="cd04301">
    <property type="entry name" value="NAT_SF"/>
    <property type="match status" value="1"/>
</dbReference>
<dbReference type="PROSITE" id="PS51186">
    <property type="entry name" value="GNAT"/>
    <property type="match status" value="1"/>
</dbReference>
<dbReference type="PANTHER" id="PTHR39173:SF1">
    <property type="entry name" value="ACETYLTRANSFERASE"/>
    <property type="match status" value="1"/>
</dbReference>
<evidence type="ECO:0000313" key="3">
    <source>
        <dbReference type="Proteomes" id="UP000014136"/>
    </source>
</evidence>
<dbReference type="Pfam" id="PF00583">
    <property type="entry name" value="Acetyltransf_1"/>
    <property type="match status" value="1"/>
</dbReference>
<evidence type="ECO:0000313" key="2">
    <source>
        <dbReference type="EMBL" id="EOT29011.1"/>
    </source>
</evidence>
<organism evidence="2 3">
    <name type="scientific">Enterococcus saccharolyticus subsp. saccharolyticus ATCC 43076</name>
    <dbReference type="NCBI Taxonomy" id="1139996"/>
    <lineage>
        <taxon>Bacteria</taxon>
        <taxon>Bacillati</taxon>
        <taxon>Bacillota</taxon>
        <taxon>Bacilli</taxon>
        <taxon>Lactobacillales</taxon>
        <taxon>Enterococcaceae</taxon>
        <taxon>Enterococcus</taxon>
    </lineage>
</organism>